<evidence type="ECO:0000256" key="5">
    <source>
        <dbReference type="SAM" id="MobiDB-lite"/>
    </source>
</evidence>
<feature type="compositionally biased region" description="Polar residues" evidence="5">
    <location>
        <begin position="298"/>
        <end position="307"/>
    </location>
</feature>
<dbReference type="EMBL" id="RSCE01000017">
    <property type="protein sequence ID" value="RSH77252.1"/>
    <property type="molecule type" value="Genomic_DNA"/>
</dbReference>
<organism evidence="6 7">
    <name type="scientific">Apiotrichum porosum</name>
    <dbReference type="NCBI Taxonomy" id="105984"/>
    <lineage>
        <taxon>Eukaryota</taxon>
        <taxon>Fungi</taxon>
        <taxon>Dikarya</taxon>
        <taxon>Basidiomycota</taxon>
        <taxon>Agaricomycotina</taxon>
        <taxon>Tremellomycetes</taxon>
        <taxon>Trichosporonales</taxon>
        <taxon>Trichosporonaceae</taxon>
        <taxon>Apiotrichum</taxon>
    </lineage>
</organism>
<dbReference type="PANTHER" id="PTHR28293:SF1">
    <property type="entry name" value="NUCLEAR RIM PROTEIN 1"/>
    <property type="match status" value="1"/>
</dbReference>
<evidence type="ECO:0000256" key="3">
    <source>
        <dbReference type="ARBA" id="ARBA00022989"/>
    </source>
</evidence>
<evidence type="ECO:0000256" key="4">
    <source>
        <dbReference type="ARBA" id="ARBA00023136"/>
    </source>
</evidence>
<dbReference type="GO" id="GO:0007096">
    <property type="term" value="P:regulation of exit from mitosis"/>
    <property type="evidence" value="ECO:0007669"/>
    <property type="project" value="TreeGrafter"/>
</dbReference>
<keyword evidence="7" id="KW-1185">Reference proteome</keyword>
<reference evidence="6 7" key="1">
    <citation type="submission" date="2018-11" db="EMBL/GenBank/DDBJ databases">
        <title>Genome sequence of Apiotrichum porosum DSM 27194.</title>
        <authorList>
            <person name="Aliyu H."/>
            <person name="Gorte O."/>
            <person name="Ochsenreither K."/>
        </authorList>
    </citation>
    <scope>NUCLEOTIDE SEQUENCE [LARGE SCALE GENOMIC DNA]</scope>
    <source>
        <strain evidence="6 7">DSM 27194</strain>
    </source>
</reference>
<evidence type="ECO:0008006" key="8">
    <source>
        <dbReference type="Google" id="ProtNLM"/>
    </source>
</evidence>
<evidence type="ECO:0000313" key="7">
    <source>
        <dbReference type="Proteomes" id="UP000279236"/>
    </source>
</evidence>
<keyword evidence="4" id="KW-0472">Membrane</keyword>
<dbReference type="GO" id="GO:0043007">
    <property type="term" value="P:maintenance of rDNA"/>
    <property type="evidence" value="ECO:0007669"/>
    <property type="project" value="TreeGrafter"/>
</dbReference>
<dbReference type="OrthoDB" id="3363151at2759"/>
<dbReference type="Pfam" id="PF10332">
    <property type="entry name" value="DUF2418"/>
    <property type="match status" value="1"/>
</dbReference>
<dbReference type="Proteomes" id="UP000279236">
    <property type="component" value="Unassembled WGS sequence"/>
</dbReference>
<accession>A0A427XEJ9</accession>
<evidence type="ECO:0000256" key="1">
    <source>
        <dbReference type="ARBA" id="ARBA00004127"/>
    </source>
</evidence>
<evidence type="ECO:0000256" key="2">
    <source>
        <dbReference type="ARBA" id="ARBA00022692"/>
    </source>
</evidence>
<feature type="compositionally biased region" description="Basic and acidic residues" evidence="5">
    <location>
        <begin position="52"/>
        <end position="62"/>
    </location>
</feature>
<name>A0A427XEJ9_9TREE</name>
<dbReference type="GO" id="GO:0012505">
    <property type="term" value="C:endomembrane system"/>
    <property type="evidence" value="ECO:0007669"/>
    <property type="project" value="UniProtKB-SubCell"/>
</dbReference>
<dbReference type="InterPro" id="IPR018819">
    <property type="entry name" value="Nur1/Mug154"/>
</dbReference>
<sequence length="465" mass="51236">MSASPLARQSRKSLSAFARPPSQLSRSTRDLDDGPSTPTSSSSHQNAFATPVRDHTERERPRYRSSAVGVGVGTVESPGPITPHGAHITYSPYATTPPAGLSKSSSIPFDMAANARAAKQYEEERKREARRASLNPVYESTSGKKKRFVRKKSLWKRMVELPSNVIDTALIQMPNSVEDVLPPARFANPIALALYIIHWFLLAPLRSPQADDGGIIRHRSGVDDRWGRYEEEPKARRGIVGTRTVSLSTVRKANTAGIPRYLPPVYFWVFAVFPLSLTHQAKDPISSPHASPAPSPTARKSTSTHTSPAPVDDNVVLPSTASPAEKYARIAAHWLWIFTKWAARSVLSAFGARPPRTSGEGGGDDRIQSLHVWEPPEFCLAFFCAYAPSAPVVAYLITAPHPFLTPVIHAMSIFFLTQLAANYAQLVKDRMLLSAEVMREYDRRFVYKRIFATKVDRGVGTSDPA</sequence>
<feature type="region of interest" description="Disordered" evidence="5">
    <location>
        <begin position="284"/>
        <end position="315"/>
    </location>
</feature>
<dbReference type="STRING" id="105984.A0A427XEJ9"/>
<keyword evidence="3" id="KW-1133">Transmembrane helix</keyword>
<proteinExistence type="predicted"/>
<protein>
    <recommendedName>
        <fullName evidence="8">Nuclear rim protein 1</fullName>
    </recommendedName>
</protein>
<evidence type="ECO:0000313" key="6">
    <source>
        <dbReference type="EMBL" id="RSH77252.1"/>
    </source>
</evidence>
<dbReference type="PANTHER" id="PTHR28293">
    <property type="entry name" value="NUCLEAR RIM PROTEIN 1"/>
    <property type="match status" value="1"/>
</dbReference>
<comment type="subcellular location">
    <subcellularLocation>
        <location evidence="1">Endomembrane system</location>
        <topology evidence="1">Multi-pass membrane protein</topology>
    </subcellularLocation>
</comment>
<dbReference type="AlphaFoldDB" id="A0A427XEJ9"/>
<comment type="caution">
    <text evidence="6">The sequence shown here is derived from an EMBL/GenBank/DDBJ whole genome shotgun (WGS) entry which is preliminary data.</text>
</comment>
<gene>
    <name evidence="6" type="ORF">EHS24_003560</name>
</gene>
<feature type="region of interest" description="Disordered" evidence="5">
    <location>
        <begin position="1"/>
        <end position="71"/>
    </location>
</feature>
<dbReference type="GeneID" id="39588103"/>
<keyword evidence="2" id="KW-0812">Transmembrane</keyword>
<dbReference type="RefSeq" id="XP_028472399.1">
    <property type="nucleotide sequence ID" value="XM_028619225.1"/>
</dbReference>